<keyword evidence="8" id="KW-0418">Kinase</keyword>
<sequence>MSDVRDGLRTEQAVRVGVHAADKETAIRACGELLVEAGAVEAGYVEAMLAREDEISTFIGEGVAIPHGTLAGRALVRRDTLAVVRLAAPVDWGDGDEVVLCVAIAALGEGHLDVLADLAEILMDPARAEALRAAIGVKELIRLLTPDGEAE</sequence>
<dbReference type="Pfam" id="PF00359">
    <property type="entry name" value="PTS_EIIA_2"/>
    <property type="match status" value="1"/>
</dbReference>
<dbReference type="InterPro" id="IPR016152">
    <property type="entry name" value="PTrfase/Anion_transptr"/>
</dbReference>
<evidence type="ECO:0000256" key="1">
    <source>
        <dbReference type="ARBA" id="ARBA00002434"/>
    </source>
</evidence>
<reference evidence="13 14" key="1">
    <citation type="journal article" date="2019" name="Int. J. Syst. Evol. Microbiol.">
        <title>The Global Catalogue of Microorganisms (GCM) 10K type strain sequencing project: providing services to taxonomists for standard genome sequencing and annotation.</title>
        <authorList>
            <consortium name="The Broad Institute Genomics Platform"/>
            <consortium name="The Broad Institute Genome Sequencing Center for Infectious Disease"/>
            <person name="Wu L."/>
            <person name="Ma J."/>
        </authorList>
    </citation>
    <scope>NUCLEOTIDE SEQUENCE [LARGE SCALE GENOMIC DNA]</scope>
    <source>
        <strain evidence="13 14">JCM 16013</strain>
    </source>
</reference>
<evidence type="ECO:0000256" key="11">
    <source>
        <dbReference type="ARBA" id="ARBA00030962"/>
    </source>
</evidence>
<comment type="function">
    <text evidence="1">The phosphoenolpyruvate-dependent sugar phosphotransferase system (sugar PTS), a major carbohydrate active transport system, catalyzes the phosphorylation of incoming sugar substrates concomitantly with their translocation across the cell membrane. The enzyme II CmtAB PTS system is involved in D-mannitol transport.</text>
</comment>
<keyword evidence="5" id="KW-0762">Sugar transport</keyword>
<dbReference type="Proteomes" id="UP001499854">
    <property type="component" value="Unassembled WGS sequence"/>
</dbReference>
<dbReference type="PANTHER" id="PTHR30181:SF3">
    <property type="entry name" value="MULTIPHOSPHORYL TRANSFER PROTEIN"/>
    <property type="match status" value="1"/>
</dbReference>
<evidence type="ECO:0000256" key="8">
    <source>
        <dbReference type="ARBA" id="ARBA00022777"/>
    </source>
</evidence>
<dbReference type="RefSeq" id="WP_344661693.1">
    <property type="nucleotide sequence ID" value="NZ_BAAAQM010000058.1"/>
</dbReference>
<feature type="domain" description="PTS EIIA type-2" evidence="12">
    <location>
        <begin position="7"/>
        <end position="147"/>
    </location>
</feature>
<keyword evidence="3" id="KW-0813">Transport</keyword>
<keyword evidence="4" id="KW-0597">Phosphoprotein</keyword>
<dbReference type="InterPro" id="IPR050893">
    <property type="entry name" value="Sugar_PTS"/>
</dbReference>
<comment type="caution">
    <text evidence="13">The sequence shown here is derived from an EMBL/GenBank/DDBJ whole genome shotgun (WGS) entry which is preliminary data.</text>
</comment>
<evidence type="ECO:0000256" key="5">
    <source>
        <dbReference type="ARBA" id="ARBA00022597"/>
    </source>
</evidence>
<evidence type="ECO:0000256" key="9">
    <source>
        <dbReference type="ARBA" id="ARBA00029908"/>
    </source>
</evidence>
<keyword evidence="6" id="KW-0808">Transferase</keyword>
<evidence type="ECO:0000256" key="7">
    <source>
        <dbReference type="ARBA" id="ARBA00022683"/>
    </source>
</evidence>
<dbReference type="PANTHER" id="PTHR30181">
    <property type="entry name" value="MANNITOL PERMEASE IIC COMPONENT"/>
    <property type="match status" value="1"/>
</dbReference>
<evidence type="ECO:0000259" key="12">
    <source>
        <dbReference type="PROSITE" id="PS51094"/>
    </source>
</evidence>
<proteinExistence type="predicted"/>
<keyword evidence="14" id="KW-1185">Reference proteome</keyword>
<evidence type="ECO:0000313" key="14">
    <source>
        <dbReference type="Proteomes" id="UP001499854"/>
    </source>
</evidence>
<gene>
    <name evidence="13" type="ORF">GCM10009838_72440</name>
</gene>
<dbReference type="EMBL" id="BAAAQM010000058">
    <property type="protein sequence ID" value="GAA1996787.1"/>
    <property type="molecule type" value="Genomic_DNA"/>
</dbReference>
<keyword evidence="7" id="KW-0598">Phosphotransferase system</keyword>
<dbReference type="PROSITE" id="PS51094">
    <property type="entry name" value="PTS_EIIA_TYPE_2"/>
    <property type="match status" value="1"/>
</dbReference>
<evidence type="ECO:0000256" key="6">
    <source>
        <dbReference type="ARBA" id="ARBA00022679"/>
    </source>
</evidence>
<evidence type="ECO:0000256" key="4">
    <source>
        <dbReference type="ARBA" id="ARBA00022553"/>
    </source>
</evidence>
<evidence type="ECO:0000313" key="13">
    <source>
        <dbReference type="EMBL" id="GAA1996787.1"/>
    </source>
</evidence>
<name>A0ABN2T1R3_9ACTN</name>
<evidence type="ECO:0000256" key="10">
    <source>
        <dbReference type="ARBA" id="ARBA00030956"/>
    </source>
</evidence>
<dbReference type="InterPro" id="IPR002178">
    <property type="entry name" value="PTS_EIIA_type-2_dom"/>
</dbReference>
<accession>A0ABN2T1R3</accession>
<organism evidence="13 14">
    <name type="scientific">Catenulispora subtropica</name>
    <dbReference type="NCBI Taxonomy" id="450798"/>
    <lineage>
        <taxon>Bacteria</taxon>
        <taxon>Bacillati</taxon>
        <taxon>Actinomycetota</taxon>
        <taxon>Actinomycetes</taxon>
        <taxon>Catenulisporales</taxon>
        <taxon>Catenulisporaceae</taxon>
        <taxon>Catenulispora</taxon>
    </lineage>
</organism>
<dbReference type="CDD" id="cd00211">
    <property type="entry name" value="PTS_IIA_fru"/>
    <property type="match status" value="1"/>
</dbReference>
<protein>
    <recommendedName>
        <fullName evidence="2">Mannitol-specific phosphotransferase enzyme IIA component</fullName>
    </recommendedName>
    <alternativeName>
        <fullName evidence="10">EIIA</fullName>
    </alternativeName>
    <alternativeName>
        <fullName evidence="11">EIII</fullName>
    </alternativeName>
    <alternativeName>
        <fullName evidence="9">PTS system mannitol-specific EIIA component</fullName>
    </alternativeName>
</protein>
<dbReference type="Gene3D" id="3.40.930.10">
    <property type="entry name" value="Mannitol-specific EII, Chain A"/>
    <property type="match status" value="1"/>
</dbReference>
<evidence type="ECO:0000256" key="2">
    <source>
        <dbReference type="ARBA" id="ARBA00014783"/>
    </source>
</evidence>
<dbReference type="SUPFAM" id="SSF55804">
    <property type="entry name" value="Phoshotransferase/anion transport protein"/>
    <property type="match status" value="1"/>
</dbReference>
<dbReference type="PROSITE" id="PS00372">
    <property type="entry name" value="PTS_EIIA_TYPE_2_HIS"/>
    <property type="match status" value="1"/>
</dbReference>
<evidence type="ECO:0000256" key="3">
    <source>
        <dbReference type="ARBA" id="ARBA00022448"/>
    </source>
</evidence>